<evidence type="ECO:0000313" key="1">
    <source>
        <dbReference type="EMBL" id="GIY34979.1"/>
    </source>
</evidence>
<protein>
    <submittedName>
        <fullName evidence="1">Uncharacterized protein</fullName>
    </submittedName>
</protein>
<evidence type="ECO:0000313" key="2">
    <source>
        <dbReference type="Proteomes" id="UP001054837"/>
    </source>
</evidence>
<accession>A0AAV4SNT6</accession>
<gene>
    <name evidence="1" type="ORF">CDAR_216131</name>
</gene>
<sequence length="85" mass="9829">MRTSQRPRISTSLCLQTPFIAFCPTHLLNFTMPHPCGSERQAITGNLNLLIHCLSCPLLFLKSFDEPKGKCSEKMRKRWILLPWQ</sequence>
<organism evidence="1 2">
    <name type="scientific">Caerostris darwini</name>
    <dbReference type="NCBI Taxonomy" id="1538125"/>
    <lineage>
        <taxon>Eukaryota</taxon>
        <taxon>Metazoa</taxon>
        <taxon>Ecdysozoa</taxon>
        <taxon>Arthropoda</taxon>
        <taxon>Chelicerata</taxon>
        <taxon>Arachnida</taxon>
        <taxon>Araneae</taxon>
        <taxon>Araneomorphae</taxon>
        <taxon>Entelegynae</taxon>
        <taxon>Araneoidea</taxon>
        <taxon>Araneidae</taxon>
        <taxon>Caerostris</taxon>
    </lineage>
</organism>
<keyword evidence="2" id="KW-1185">Reference proteome</keyword>
<comment type="caution">
    <text evidence="1">The sequence shown here is derived from an EMBL/GenBank/DDBJ whole genome shotgun (WGS) entry which is preliminary data.</text>
</comment>
<dbReference type="Proteomes" id="UP001054837">
    <property type="component" value="Unassembled WGS sequence"/>
</dbReference>
<dbReference type="EMBL" id="BPLQ01008122">
    <property type="protein sequence ID" value="GIY34979.1"/>
    <property type="molecule type" value="Genomic_DNA"/>
</dbReference>
<proteinExistence type="predicted"/>
<name>A0AAV4SNT6_9ARAC</name>
<dbReference type="AlphaFoldDB" id="A0AAV4SNT6"/>
<reference evidence="1 2" key="1">
    <citation type="submission" date="2021-06" db="EMBL/GenBank/DDBJ databases">
        <title>Caerostris darwini draft genome.</title>
        <authorList>
            <person name="Kono N."/>
            <person name="Arakawa K."/>
        </authorList>
    </citation>
    <scope>NUCLEOTIDE SEQUENCE [LARGE SCALE GENOMIC DNA]</scope>
</reference>